<dbReference type="Proteomes" id="UP000785679">
    <property type="component" value="Unassembled WGS sequence"/>
</dbReference>
<reference evidence="1" key="1">
    <citation type="submission" date="2019-06" db="EMBL/GenBank/DDBJ databases">
        <authorList>
            <person name="Zheng W."/>
        </authorList>
    </citation>
    <scope>NUCLEOTIDE SEQUENCE</scope>
    <source>
        <strain evidence="1">QDHG01</strain>
    </source>
</reference>
<dbReference type="EMBL" id="RRYP01032925">
    <property type="protein sequence ID" value="TNV70775.1"/>
    <property type="molecule type" value="Genomic_DNA"/>
</dbReference>
<sequence length="73" mass="8706">MKWEPPIMAEILPAKFDTIYQVPCQGYFFGKSCCELERQFFVQRQTIASCTTNPSHICENFKNGRYFDRQRFL</sequence>
<gene>
    <name evidence="1" type="ORF">FGO68_gene15146</name>
</gene>
<evidence type="ECO:0000313" key="1">
    <source>
        <dbReference type="EMBL" id="TNV70775.1"/>
    </source>
</evidence>
<protein>
    <submittedName>
        <fullName evidence="1">Uncharacterized protein</fullName>
    </submittedName>
</protein>
<keyword evidence="2" id="KW-1185">Reference proteome</keyword>
<name>A0A8J8SU37_HALGN</name>
<evidence type="ECO:0000313" key="2">
    <source>
        <dbReference type="Proteomes" id="UP000785679"/>
    </source>
</evidence>
<proteinExistence type="predicted"/>
<dbReference type="AlphaFoldDB" id="A0A8J8SU37"/>
<organism evidence="1 2">
    <name type="scientific">Halteria grandinella</name>
    <dbReference type="NCBI Taxonomy" id="5974"/>
    <lineage>
        <taxon>Eukaryota</taxon>
        <taxon>Sar</taxon>
        <taxon>Alveolata</taxon>
        <taxon>Ciliophora</taxon>
        <taxon>Intramacronucleata</taxon>
        <taxon>Spirotrichea</taxon>
        <taxon>Stichotrichia</taxon>
        <taxon>Sporadotrichida</taxon>
        <taxon>Halteriidae</taxon>
        <taxon>Halteria</taxon>
    </lineage>
</organism>
<comment type="caution">
    <text evidence="1">The sequence shown here is derived from an EMBL/GenBank/DDBJ whole genome shotgun (WGS) entry which is preliminary data.</text>
</comment>
<accession>A0A8J8SU37</accession>